<reference evidence="3" key="1">
    <citation type="submission" date="2017-09" db="EMBL/GenBank/DDBJ databases">
        <title>Depth-based differentiation of microbial function through sediment-hosted aquifers and enrichment of novel symbionts in the deep terrestrial subsurface.</title>
        <authorList>
            <person name="Probst A.J."/>
            <person name="Ladd B."/>
            <person name="Jarett J.K."/>
            <person name="Geller-Mcgrath D.E."/>
            <person name="Sieber C.M.K."/>
            <person name="Emerson J.B."/>
            <person name="Anantharaman K."/>
            <person name="Thomas B.C."/>
            <person name="Malmstrom R."/>
            <person name="Stieglmeier M."/>
            <person name="Klingl A."/>
            <person name="Woyke T."/>
            <person name="Ryan C.M."/>
            <person name="Banfield J.F."/>
        </authorList>
    </citation>
    <scope>NUCLEOTIDE SEQUENCE [LARGE SCALE GENOMIC DNA]</scope>
</reference>
<dbReference type="Pfam" id="PF16325">
    <property type="entry name" value="Peptidase_U32_C"/>
    <property type="match status" value="1"/>
</dbReference>
<proteinExistence type="predicted"/>
<comment type="caution">
    <text evidence="2">The sequence shown here is derived from an EMBL/GenBank/DDBJ whole genome shotgun (WGS) entry which is preliminary data.</text>
</comment>
<sequence>TWEFCGEVIDYDSTDNAETKLLKLLVHNTIKVGDTIELVVPRQTNTSITIDKLYDHDMKEITDAHGGQDTIVFTPSDLILPEKTLLRRKIEK</sequence>
<dbReference type="EMBL" id="PFAP01000035">
    <property type="protein sequence ID" value="PIR93790.1"/>
    <property type="molecule type" value="Genomic_DNA"/>
</dbReference>
<protein>
    <recommendedName>
        <fullName evidence="1">Peptidase family U32 C-terminal domain-containing protein</fullName>
    </recommendedName>
</protein>
<dbReference type="AlphaFoldDB" id="A0A2H0V634"/>
<evidence type="ECO:0000259" key="1">
    <source>
        <dbReference type="Pfam" id="PF16325"/>
    </source>
</evidence>
<dbReference type="Proteomes" id="UP000229901">
    <property type="component" value="Unassembled WGS sequence"/>
</dbReference>
<dbReference type="InterPro" id="IPR032525">
    <property type="entry name" value="Peptidase_U32_C"/>
</dbReference>
<name>A0A2H0V634_9BACT</name>
<evidence type="ECO:0000313" key="3">
    <source>
        <dbReference type="Proteomes" id="UP000229901"/>
    </source>
</evidence>
<feature type="domain" description="Peptidase family U32 C-terminal" evidence="1">
    <location>
        <begin position="1"/>
        <end position="87"/>
    </location>
</feature>
<feature type="non-terminal residue" evidence="2">
    <location>
        <position position="1"/>
    </location>
</feature>
<accession>A0A2H0V634</accession>
<gene>
    <name evidence="2" type="ORF">COT97_04505</name>
</gene>
<dbReference type="Gene3D" id="2.40.30.10">
    <property type="entry name" value="Translation factors"/>
    <property type="match status" value="1"/>
</dbReference>
<organism evidence="2 3">
    <name type="scientific">Candidatus Falkowbacteria bacterium CG10_big_fil_rev_8_21_14_0_10_39_11</name>
    <dbReference type="NCBI Taxonomy" id="1974565"/>
    <lineage>
        <taxon>Bacteria</taxon>
        <taxon>Candidatus Falkowiibacteriota</taxon>
    </lineage>
</organism>
<evidence type="ECO:0000313" key="2">
    <source>
        <dbReference type="EMBL" id="PIR93790.1"/>
    </source>
</evidence>